<name>U6KPH7_EIMTE</name>
<keyword evidence="6" id="KW-1185">Reference proteome</keyword>
<evidence type="ECO:0000256" key="2">
    <source>
        <dbReference type="ARBA" id="ARBA00023128"/>
    </source>
</evidence>
<dbReference type="Pfam" id="PF00752">
    <property type="entry name" value="XPG_N"/>
    <property type="match status" value="1"/>
</dbReference>
<dbReference type="InterPro" id="IPR006085">
    <property type="entry name" value="XPG_DNA_repair_N"/>
</dbReference>
<evidence type="ECO:0000259" key="3">
    <source>
        <dbReference type="SMART" id="SM00484"/>
    </source>
</evidence>
<evidence type="ECO:0000313" key="6">
    <source>
        <dbReference type="Proteomes" id="UP000030747"/>
    </source>
</evidence>
<dbReference type="Gene3D" id="3.40.50.1010">
    <property type="entry name" value="5'-nuclease"/>
    <property type="match status" value="1"/>
</dbReference>
<dbReference type="Pfam" id="PF00867">
    <property type="entry name" value="XPG_I"/>
    <property type="match status" value="1"/>
</dbReference>
<dbReference type="EMBL" id="HG673821">
    <property type="protein sequence ID" value="CDJ38202.1"/>
    <property type="molecule type" value="Genomic_DNA"/>
</dbReference>
<proteinExistence type="predicted"/>
<dbReference type="SMART" id="SM00485">
    <property type="entry name" value="XPGN"/>
    <property type="match status" value="1"/>
</dbReference>
<dbReference type="VEuPathDB" id="ToxoDB:ETH_00009400"/>
<dbReference type="SUPFAM" id="SSF88723">
    <property type="entry name" value="PIN domain-like"/>
    <property type="match status" value="1"/>
</dbReference>
<dbReference type="AlphaFoldDB" id="U6KPH7"/>
<reference evidence="5" key="1">
    <citation type="submission" date="2013-10" db="EMBL/GenBank/DDBJ databases">
        <title>Genomic analysis of the causative agents of coccidiosis in chickens.</title>
        <authorList>
            <person name="Reid A.J."/>
            <person name="Blake D."/>
            <person name="Billington K."/>
            <person name="Browne H."/>
            <person name="Dunn M."/>
            <person name="Hung S."/>
            <person name="Kawahara F."/>
            <person name="Miranda-Saavedra D."/>
            <person name="Mourier T."/>
            <person name="Nagra H."/>
            <person name="Otto T.D."/>
            <person name="Rawlings N."/>
            <person name="Sanchez A."/>
            <person name="Sanders M."/>
            <person name="Subramaniam C."/>
            <person name="Tay Y."/>
            <person name="Dear P."/>
            <person name="Doerig C."/>
            <person name="Gruber A."/>
            <person name="Parkinson J."/>
            <person name="Shirley M."/>
            <person name="Wan K.L."/>
            <person name="Berriman M."/>
            <person name="Tomley F."/>
            <person name="Pain A."/>
        </authorList>
    </citation>
    <scope>NUCLEOTIDE SEQUENCE [LARGE SCALE GENOMIC DNA]</scope>
    <source>
        <strain evidence="5">Houghton</strain>
    </source>
</reference>
<keyword evidence="1" id="KW-0597">Phosphoprotein</keyword>
<evidence type="ECO:0000259" key="4">
    <source>
        <dbReference type="SMART" id="SM00485"/>
    </source>
</evidence>
<dbReference type="InterPro" id="IPR006084">
    <property type="entry name" value="XPG/Rad2"/>
</dbReference>
<gene>
    <name evidence="5" type="ORF">ETH_00009400</name>
</gene>
<keyword evidence="2" id="KW-0496">Mitochondrion</keyword>
<evidence type="ECO:0000313" key="5">
    <source>
        <dbReference type="EMBL" id="CDJ38202.1"/>
    </source>
</evidence>
<feature type="domain" description="XPG-I" evidence="3">
    <location>
        <begin position="174"/>
        <end position="244"/>
    </location>
</feature>
<protein>
    <submittedName>
        <fullName evidence="5">Uncharacterized protein</fullName>
    </submittedName>
</protein>
<dbReference type="PANTHER" id="PTHR11081">
    <property type="entry name" value="FLAP ENDONUCLEASE FAMILY MEMBER"/>
    <property type="match status" value="1"/>
</dbReference>
<reference evidence="5" key="2">
    <citation type="submission" date="2013-10" db="EMBL/GenBank/DDBJ databases">
        <authorList>
            <person name="Aslett M."/>
        </authorList>
    </citation>
    <scope>NUCLEOTIDE SEQUENCE [LARGE SCALE GENOMIC DNA]</scope>
    <source>
        <strain evidence="5">Houghton</strain>
    </source>
</reference>
<dbReference type="InterPro" id="IPR029060">
    <property type="entry name" value="PIN-like_dom_sf"/>
</dbReference>
<organism evidence="5 6">
    <name type="scientific">Eimeria tenella</name>
    <name type="common">Coccidian parasite</name>
    <dbReference type="NCBI Taxonomy" id="5802"/>
    <lineage>
        <taxon>Eukaryota</taxon>
        <taxon>Sar</taxon>
        <taxon>Alveolata</taxon>
        <taxon>Apicomplexa</taxon>
        <taxon>Conoidasida</taxon>
        <taxon>Coccidia</taxon>
        <taxon>Eucoccidiorida</taxon>
        <taxon>Eimeriorina</taxon>
        <taxon>Eimeriidae</taxon>
        <taxon>Eimeria</taxon>
    </lineage>
</organism>
<dbReference type="GO" id="GO:0017108">
    <property type="term" value="F:5'-flap endonuclease activity"/>
    <property type="evidence" value="ECO:0007669"/>
    <property type="project" value="TreeGrafter"/>
</dbReference>
<accession>U6KPH7</accession>
<dbReference type="RefSeq" id="XP_013229040.1">
    <property type="nucleotide sequence ID" value="XM_013373586.1"/>
</dbReference>
<dbReference type="Proteomes" id="UP000030747">
    <property type="component" value="Unassembled WGS sequence"/>
</dbReference>
<dbReference type="GeneID" id="25251081"/>
<dbReference type="OrthoDB" id="10408843at2759"/>
<sequence length="339" mass="36366">MGATELWKAIRNEAAKKTSLCCFRHRRLAVDIAGWIDRAIRPVALQLLQEQQQLNSRAAAAAAAAAASPSGLSHSDLPSSLLSLFAAAWTSIGQQLSLLQQAEIEPIFVFEGAPLKAKEEKQRKRKQFAAAAAAAAVRLQAAGNAAGALHAARAAAANLIVFDLFRIFVQQKLKCLGCTYIVAPYEAKAQIAQLAAAGVAAAAVSDDMELLAYGCTQLLSGVRADGSASLISFSFFNSSKSLSLQQQNWSVRTLQVARCLLSFEAATNKKGKFNLKDAIALIDKHGDLEAIERGLCAAESDRHKSRCTYTSASGTQKLLLAYRHQTVFAFDESVRKKGK</sequence>
<evidence type="ECO:0000256" key="1">
    <source>
        <dbReference type="ARBA" id="ARBA00022553"/>
    </source>
</evidence>
<dbReference type="PANTHER" id="PTHR11081:SF65">
    <property type="entry name" value="DNA DAMAGE-INDUCIBLE PROTEIN DIN7-RELATED"/>
    <property type="match status" value="1"/>
</dbReference>
<dbReference type="SMART" id="SM00484">
    <property type="entry name" value="XPGI"/>
    <property type="match status" value="1"/>
</dbReference>
<feature type="domain" description="XPG N-terminal" evidence="4">
    <location>
        <begin position="1"/>
        <end position="130"/>
    </location>
</feature>
<dbReference type="VEuPathDB" id="ToxoDB:ETH2_1306900"/>
<dbReference type="PRINTS" id="PR00853">
    <property type="entry name" value="XPGRADSUPER"/>
</dbReference>
<dbReference type="InterPro" id="IPR006086">
    <property type="entry name" value="XPG-I_dom"/>
</dbReference>